<dbReference type="AlphaFoldDB" id="A0A0C9X0B5"/>
<evidence type="ECO:0000313" key="2">
    <source>
        <dbReference type="Proteomes" id="UP000054477"/>
    </source>
</evidence>
<sequence length="86" mass="9548">MEDTRVLTLKALDEFIATPSALLAQTLGDIDRLRELKSGLLVDDHPPFSDADDVSLSYRLACHHTQLQGVCAASPLQREVAPWYLQ</sequence>
<dbReference type="Proteomes" id="UP000054477">
    <property type="component" value="Unassembled WGS sequence"/>
</dbReference>
<evidence type="ECO:0000313" key="1">
    <source>
        <dbReference type="EMBL" id="KIJ94758.1"/>
    </source>
</evidence>
<gene>
    <name evidence="1" type="ORF">K443DRAFT_683499</name>
</gene>
<reference evidence="2" key="2">
    <citation type="submission" date="2015-01" db="EMBL/GenBank/DDBJ databases">
        <title>Evolutionary Origins and Diversification of the Mycorrhizal Mutualists.</title>
        <authorList>
            <consortium name="DOE Joint Genome Institute"/>
            <consortium name="Mycorrhizal Genomics Consortium"/>
            <person name="Kohler A."/>
            <person name="Kuo A."/>
            <person name="Nagy L.G."/>
            <person name="Floudas D."/>
            <person name="Copeland A."/>
            <person name="Barry K.W."/>
            <person name="Cichocki N."/>
            <person name="Veneault-Fourrey C."/>
            <person name="LaButti K."/>
            <person name="Lindquist E.A."/>
            <person name="Lipzen A."/>
            <person name="Lundell T."/>
            <person name="Morin E."/>
            <person name="Murat C."/>
            <person name="Riley R."/>
            <person name="Ohm R."/>
            <person name="Sun H."/>
            <person name="Tunlid A."/>
            <person name="Henrissat B."/>
            <person name="Grigoriev I.V."/>
            <person name="Hibbett D.S."/>
            <person name="Martin F."/>
        </authorList>
    </citation>
    <scope>NUCLEOTIDE SEQUENCE [LARGE SCALE GENOMIC DNA]</scope>
    <source>
        <strain evidence="2">LaAM-08-1</strain>
    </source>
</reference>
<reference evidence="1 2" key="1">
    <citation type="submission" date="2014-04" db="EMBL/GenBank/DDBJ databases">
        <authorList>
            <consortium name="DOE Joint Genome Institute"/>
            <person name="Kuo A."/>
            <person name="Kohler A."/>
            <person name="Nagy L.G."/>
            <person name="Floudas D."/>
            <person name="Copeland A."/>
            <person name="Barry K.W."/>
            <person name="Cichocki N."/>
            <person name="Veneault-Fourrey C."/>
            <person name="LaButti K."/>
            <person name="Lindquist E.A."/>
            <person name="Lipzen A."/>
            <person name="Lundell T."/>
            <person name="Morin E."/>
            <person name="Murat C."/>
            <person name="Sun H."/>
            <person name="Tunlid A."/>
            <person name="Henrissat B."/>
            <person name="Grigoriev I.V."/>
            <person name="Hibbett D.S."/>
            <person name="Martin F."/>
            <person name="Nordberg H.P."/>
            <person name="Cantor M.N."/>
            <person name="Hua S.X."/>
        </authorList>
    </citation>
    <scope>NUCLEOTIDE SEQUENCE [LARGE SCALE GENOMIC DNA]</scope>
    <source>
        <strain evidence="1 2">LaAM-08-1</strain>
    </source>
</reference>
<dbReference type="HOGENOM" id="CLU_191657_0_0_1"/>
<accession>A0A0C9X0B5</accession>
<organism evidence="1 2">
    <name type="scientific">Laccaria amethystina LaAM-08-1</name>
    <dbReference type="NCBI Taxonomy" id="1095629"/>
    <lineage>
        <taxon>Eukaryota</taxon>
        <taxon>Fungi</taxon>
        <taxon>Dikarya</taxon>
        <taxon>Basidiomycota</taxon>
        <taxon>Agaricomycotina</taxon>
        <taxon>Agaricomycetes</taxon>
        <taxon>Agaricomycetidae</taxon>
        <taxon>Agaricales</taxon>
        <taxon>Agaricineae</taxon>
        <taxon>Hydnangiaceae</taxon>
        <taxon>Laccaria</taxon>
    </lineage>
</organism>
<dbReference type="EMBL" id="KN838779">
    <property type="protein sequence ID" value="KIJ94758.1"/>
    <property type="molecule type" value="Genomic_DNA"/>
</dbReference>
<protein>
    <submittedName>
        <fullName evidence="1">Uncharacterized protein</fullName>
    </submittedName>
</protein>
<proteinExistence type="predicted"/>
<name>A0A0C9X0B5_9AGAR</name>
<keyword evidence="2" id="KW-1185">Reference proteome</keyword>